<gene>
    <name evidence="1" type="ORF">J2TS6_28080</name>
</gene>
<dbReference type="PANTHER" id="PTHR31118">
    <property type="entry name" value="CYCLASE-LIKE PROTEIN 2"/>
    <property type="match status" value="1"/>
</dbReference>
<dbReference type="Pfam" id="PF04199">
    <property type="entry name" value="Cyclase"/>
    <property type="match status" value="1"/>
</dbReference>
<dbReference type="Proteomes" id="UP000679779">
    <property type="component" value="Unassembled WGS sequence"/>
</dbReference>
<organism evidence="1 2">
    <name type="scientific">Paenibacillus albilobatus</name>
    <dbReference type="NCBI Taxonomy" id="2716884"/>
    <lineage>
        <taxon>Bacteria</taxon>
        <taxon>Bacillati</taxon>
        <taxon>Bacillota</taxon>
        <taxon>Bacilli</taxon>
        <taxon>Bacillales</taxon>
        <taxon>Paenibacillaceae</taxon>
        <taxon>Paenibacillus</taxon>
    </lineage>
</organism>
<evidence type="ECO:0000313" key="1">
    <source>
        <dbReference type="EMBL" id="GIO31667.1"/>
    </source>
</evidence>
<dbReference type="RefSeq" id="WP_160042555.1">
    <property type="nucleotide sequence ID" value="NZ_BORQ01000003.1"/>
</dbReference>
<dbReference type="GO" id="GO:0004061">
    <property type="term" value="F:arylformamidase activity"/>
    <property type="evidence" value="ECO:0007669"/>
    <property type="project" value="InterPro"/>
</dbReference>
<evidence type="ECO:0000313" key="2">
    <source>
        <dbReference type="Proteomes" id="UP000679779"/>
    </source>
</evidence>
<proteinExistence type="predicted"/>
<dbReference type="PANTHER" id="PTHR31118:SF12">
    <property type="entry name" value="CYCLASE-LIKE PROTEIN 2"/>
    <property type="match status" value="1"/>
</dbReference>
<keyword evidence="2" id="KW-1185">Reference proteome</keyword>
<accession>A0A919XF76</accession>
<dbReference type="GO" id="GO:0019441">
    <property type="term" value="P:L-tryptophan catabolic process to kynurenine"/>
    <property type="evidence" value="ECO:0007669"/>
    <property type="project" value="InterPro"/>
</dbReference>
<sequence>MKYIELSRLIQDGLPAYPGDTATELKRHKTLQRDHYNNHRLNINMHAGTHIDGPMHLTDRPIYLCEYDPDKFIGEGCLLDVRGEREIGYQAAYEEQIRDNHIVLLHTGYGERYGQSDYFSGYPVLTLELAELFVRKKVKLVGMDTPSPDKFPFEVHKYLFEHDILLIENVANLDALRGIESFEIIAMPLYIRADSSIARVVARVK</sequence>
<reference evidence="1" key="1">
    <citation type="submission" date="2021-03" db="EMBL/GenBank/DDBJ databases">
        <title>Antimicrobial resistance genes in bacteria isolated from Japanese honey, and their potential for conferring macrolide and lincosamide resistance in the American foulbrood pathogen Paenibacillus larvae.</title>
        <authorList>
            <person name="Okamoto M."/>
            <person name="Kumagai M."/>
            <person name="Kanamori H."/>
            <person name="Takamatsu D."/>
        </authorList>
    </citation>
    <scope>NUCLEOTIDE SEQUENCE</scope>
    <source>
        <strain evidence="1">J2TS6</strain>
    </source>
</reference>
<dbReference type="Gene3D" id="3.50.30.50">
    <property type="entry name" value="Putative cyclase"/>
    <property type="match status" value="1"/>
</dbReference>
<name>A0A919XF76_9BACL</name>
<dbReference type="EMBL" id="BORQ01000003">
    <property type="protein sequence ID" value="GIO31667.1"/>
    <property type="molecule type" value="Genomic_DNA"/>
</dbReference>
<comment type="caution">
    <text evidence="1">The sequence shown here is derived from an EMBL/GenBank/DDBJ whole genome shotgun (WGS) entry which is preliminary data.</text>
</comment>
<dbReference type="AlphaFoldDB" id="A0A919XF76"/>
<dbReference type="InterPro" id="IPR037175">
    <property type="entry name" value="KFase_sf"/>
</dbReference>
<dbReference type="InterPro" id="IPR007325">
    <property type="entry name" value="KFase/CYL"/>
</dbReference>
<protein>
    <submittedName>
        <fullName evidence="1">Cyclase</fullName>
    </submittedName>
</protein>
<dbReference type="SUPFAM" id="SSF102198">
    <property type="entry name" value="Putative cyclase"/>
    <property type="match status" value="1"/>
</dbReference>